<name>A0A506PQK1_9FLAO</name>
<dbReference type="GO" id="GO:0004803">
    <property type="term" value="F:transposase activity"/>
    <property type="evidence" value="ECO:0007669"/>
    <property type="project" value="InterPro"/>
</dbReference>
<dbReference type="InterPro" id="IPR036515">
    <property type="entry name" value="Transposase_17_sf"/>
</dbReference>
<dbReference type="SUPFAM" id="SSF143422">
    <property type="entry name" value="Transposase IS200-like"/>
    <property type="match status" value="1"/>
</dbReference>
<dbReference type="GO" id="GO:0043565">
    <property type="term" value="F:sequence-specific DNA binding"/>
    <property type="evidence" value="ECO:0007669"/>
    <property type="project" value="TreeGrafter"/>
</dbReference>
<dbReference type="Proteomes" id="UP000317332">
    <property type="component" value="Unassembled WGS sequence"/>
</dbReference>
<protein>
    <recommendedName>
        <fullName evidence="1">Transposase IS200-like domain-containing protein</fullName>
    </recommendedName>
</protein>
<dbReference type="Pfam" id="PF01797">
    <property type="entry name" value="Y1_Tnp"/>
    <property type="match status" value="1"/>
</dbReference>
<dbReference type="EMBL" id="VHIQ01000001">
    <property type="protein sequence ID" value="TPV35475.1"/>
    <property type="molecule type" value="Genomic_DNA"/>
</dbReference>
<organism evidence="2 3">
    <name type="scientific">Paucihalobacter ruber</name>
    <dbReference type="NCBI Taxonomy" id="2567861"/>
    <lineage>
        <taxon>Bacteria</taxon>
        <taxon>Pseudomonadati</taxon>
        <taxon>Bacteroidota</taxon>
        <taxon>Flavobacteriia</taxon>
        <taxon>Flavobacteriales</taxon>
        <taxon>Flavobacteriaceae</taxon>
        <taxon>Paucihalobacter</taxon>
    </lineage>
</organism>
<evidence type="ECO:0000259" key="1">
    <source>
        <dbReference type="SMART" id="SM01321"/>
    </source>
</evidence>
<dbReference type="InterPro" id="IPR052715">
    <property type="entry name" value="RAYT_transposase"/>
</dbReference>
<sequence>MKNRKRNRMIGYDYSKNGLYFVTICVKDRICCFWAAQNGASRDLPVQDGAIDGETDRATRESPVYQSPGLKLNQFGFIVESQIKWLANQYPYIEIHNYVVMPDHVHLIIEIDRSRVKDEELKIKSLSSLIGALKTTSSKLIHGSGFENFVWQRSFHDSIIRNSKAYYNISRYIDLNPKKWIDKQIK</sequence>
<dbReference type="SMART" id="SM01321">
    <property type="entry name" value="Y1_Tnp"/>
    <property type="match status" value="1"/>
</dbReference>
<evidence type="ECO:0000313" key="3">
    <source>
        <dbReference type="Proteomes" id="UP000317332"/>
    </source>
</evidence>
<dbReference type="OrthoDB" id="9794403at2"/>
<dbReference type="PANTHER" id="PTHR36966">
    <property type="entry name" value="REP-ASSOCIATED TYROSINE TRANSPOSASE"/>
    <property type="match status" value="1"/>
</dbReference>
<comment type="caution">
    <text evidence="2">The sequence shown here is derived from an EMBL/GenBank/DDBJ whole genome shotgun (WGS) entry which is preliminary data.</text>
</comment>
<proteinExistence type="predicted"/>
<dbReference type="InterPro" id="IPR002686">
    <property type="entry name" value="Transposase_17"/>
</dbReference>
<dbReference type="Gene3D" id="3.30.70.1290">
    <property type="entry name" value="Transposase IS200-like"/>
    <property type="match status" value="1"/>
</dbReference>
<evidence type="ECO:0000313" key="2">
    <source>
        <dbReference type="EMBL" id="TPV35475.1"/>
    </source>
</evidence>
<dbReference type="AlphaFoldDB" id="A0A506PQK1"/>
<feature type="domain" description="Transposase IS200-like" evidence="1">
    <location>
        <begin position="15"/>
        <end position="176"/>
    </location>
</feature>
<keyword evidence="3" id="KW-1185">Reference proteome</keyword>
<gene>
    <name evidence="2" type="ORF">FJ651_00710</name>
</gene>
<reference evidence="2 3" key="1">
    <citation type="submission" date="2019-06" db="EMBL/GenBank/DDBJ databases">
        <title>Flavobacteriaceae Paucihalobacterium erythroidium CWB-1, complete genome.</title>
        <authorList>
            <person name="Wu S."/>
        </authorList>
    </citation>
    <scope>NUCLEOTIDE SEQUENCE [LARGE SCALE GENOMIC DNA]</scope>
    <source>
        <strain evidence="2 3">CWB-1</strain>
    </source>
</reference>
<dbReference type="PANTHER" id="PTHR36966:SF1">
    <property type="entry name" value="REP-ASSOCIATED TYROSINE TRANSPOSASE"/>
    <property type="match status" value="1"/>
</dbReference>
<accession>A0A506PQK1</accession>
<dbReference type="GO" id="GO:0006313">
    <property type="term" value="P:DNA transposition"/>
    <property type="evidence" value="ECO:0007669"/>
    <property type="project" value="InterPro"/>
</dbReference>